<dbReference type="EMBL" id="SMMU01000006">
    <property type="protein sequence ID" value="TCL32876.1"/>
    <property type="molecule type" value="Genomic_DNA"/>
</dbReference>
<dbReference type="AlphaFoldDB" id="A0A4R1PPX9"/>
<dbReference type="Gene3D" id="3.90.70.10">
    <property type="entry name" value="Cysteine proteinases"/>
    <property type="match status" value="1"/>
</dbReference>
<dbReference type="InterPro" id="IPR011990">
    <property type="entry name" value="TPR-like_helical_dom_sf"/>
</dbReference>
<dbReference type="Proteomes" id="UP000295169">
    <property type="component" value="Unassembled WGS sequence"/>
</dbReference>
<dbReference type="PROSITE" id="PS51257">
    <property type="entry name" value="PROKAR_LIPOPROTEIN"/>
    <property type="match status" value="1"/>
</dbReference>
<evidence type="ECO:0000313" key="3">
    <source>
        <dbReference type="EMBL" id="TCL32876.1"/>
    </source>
</evidence>
<keyword evidence="1" id="KW-0732">Signal</keyword>
<dbReference type="InterPro" id="IPR039564">
    <property type="entry name" value="Peptidase_C39-like"/>
</dbReference>
<proteinExistence type="predicted"/>
<gene>
    <name evidence="3" type="ORF">EV691_106133</name>
</gene>
<evidence type="ECO:0000313" key="4">
    <source>
        <dbReference type="Proteomes" id="UP000295169"/>
    </source>
</evidence>
<name>A0A4R1PPX9_9GAMM</name>
<dbReference type="InterPro" id="IPR039563">
    <property type="entry name" value="Peptidase_C39_single_dom"/>
</dbReference>
<protein>
    <submittedName>
        <fullName evidence="3">Peptidase C39-like protein</fullName>
    </submittedName>
</protein>
<sequence>MTGSLRAILLLGLFTLLAACARAPLLPAETARLPERVELTGVPFYPQDDYQCGPAALASMLGQRGVDTSPGLLKDQVYLPGRQGSLQVEMVAAARRHGMLVYPLAPRLESVLAEVAAGNPVLVLQNLALDWWPSWHFSVVVGYDRRERQLILRSGTTRRLTTDFVAFDRTWAKGGRWAVLTLPANRLPATAQMHPWLQSASDLEETGQGDVAQRAYRAAVEHWPEASVGWFALANSRHAEGNPRGAEEALRESLKRDPRLAAGWFNLSEVLAERGCPAVASQARSCARQLAPQDSRFAAELPAARAADANCAPVPVCPSS</sequence>
<dbReference type="NCBIfam" id="NF033920">
    <property type="entry name" value="C39_PA2778_fam"/>
    <property type="match status" value="1"/>
</dbReference>
<dbReference type="SUPFAM" id="SSF48452">
    <property type="entry name" value="TPR-like"/>
    <property type="match status" value="1"/>
</dbReference>
<dbReference type="Pfam" id="PF13529">
    <property type="entry name" value="Peptidase_C39_2"/>
    <property type="match status" value="1"/>
</dbReference>
<organism evidence="3 4">
    <name type="scientific">Azotobacter chroococcum</name>
    <dbReference type="NCBI Taxonomy" id="353"/>
    <lineage>
        <taxon>Bacteria</taxon>
        <taxon>Pseudomonadati</taxon>
        <taxon>Pseudomonadota</taxon>
        <taxon>Gammaproteobacteria</taxon>
        <taxon>Pseudomonadales</taxon>
        <taxon>Pseudomonadaceae</taxon>
        <taxon>Azotobacter</taxon>
    </lineage>
</organism>
<accession>A0A4R1PPX9</accession>
<comment type="caution">
    <text evidence="3">The sequence shown here is derived from an EMBL/GenBank/DDBJ whole genome shotgun (WGS) entry which is preliminary data.</text>
</comment>
<feature type="domain" description="Peptidase C39-like" evidence="2">
    <location>
        <begin position="41"/>
        <end position="151"/>
    </location>
</feature>
<reference evidence="3 4" key="1">
    <citation type="submission" date="2019-03" db="EMBL/GenBank/DDBJ databases">
        <title>Genomic Encyclopedia of Type Strains, Phase IV (KMG-IV): sequencing the most valuable type-strain genomes for metagenomic binning, comparative biology and taxonomic classification.</title>
        <authorList>
            <person name="Goeker M."/>
        </authorList>
    </citation>
    <scope>NUCLEOTIDE SEQUENCE [LARGE SCALE GENOMIC DNA]</scope>
    <source>
        <strain evidence="3 4">DSM 2286</strain>
    </source>
</reference>
<dbReference type="CDD" id="cd02549">
    <property type="entry name" value="Peptidase_C39A"/>
    <property type="match status" value="1"/>
</dbReference>
<feature type="chain" id="PRO_5020715647" evidence="1">
    <location>
        <begin position="19"/>
        <end position="320"/>
    </location>
</feature>
<feature type="signal peptide" evidence="1">
    <location>
        <begin position="1"/>
        <end position="18"/>
    </location>
</feature>
<evidence type="ECO:0000256" key="1">
    <source>
        <dbReference type="SAM" id="SignalP"/>
    </source>
</evidence>
<dbReference type="Gene3D" id="1.25.40.10">
    <property type="entry name" value="Tetratricopeptide repeat domain"/>
    <property type="match status" value="1"/>
</dbReference>
<evidence type="ECO:0000259" key="2">
    <source>
        <dbReference type="Pfam" id="PF13529"/>
    </source>
</evidence>